<evidence type="ECO:0000313" key="3">
    <source>
        <dbReference type="Proteomes" id="UP001283361"/>
    </source>
</evidence>
<feature type="transmembrane region" description="Helical" evidence="1">
    <location>
        <begin position="58"/>
        <end position="81"/>
    </location>
</feature>
<keyword evidence="1" id="KW-0472">Membrane</keyword>
<protein>
    <submittedName>
        <fullName evidence="2">Uncharacterized protein</fullName>
    </submittedName>
</protein>
<evidence type="ECO:0000313" key="2">
    <source>
        <dbReference type="EMBL" id="KAK3717156.1"/>
    </source>
</evidence>
<reference evidence="2" key="1">
    <citation type="journal article" date="2023" name="G3 (Bethesda)">
        <title>A reference genome for the long-term kleptoplast-retaining sea slug Elysia crispata morphotype clarki.</title>
        <authorList>
            <person name="Eastman K.E."/>
            <person name="Pendleton A.L."/>
            <person name="Shaikh M.A."/>
            <person name="Suttiyut T."/>
            <person name="Ogas R."/>
            <person name="Tomko P."/>
            <person name="Gavelis G."/>
            <person name="Widhalm J.R."/>
            <person name="Wisecaver J.H."/>
        </authorList>
    </citation>
    <scope>NUCLEOTIDE SEQUENCE</scope>
    <source>
        <strain evidence="2">ECLA1</strain>
    </source>
</reference>
<keyword evidence="1" id="KW-1133">Transmembrane helix</keyword>
<dbReference type="Proteomes" id="UP001283361">
    <property type="component" value="Unassembled WGS sequence"/>
</dbReference>
<keyword evidence="3" id="KW-1185">Reference proteome</keyword>
<comment type="caution">
    <text evidence="2">The sequence shown here is derived from an EMBL/GenBank/DDBJ whole genome shotgun (WGS) entry which is preliminary data.</text>
</comment>
<name>A0AAE0XW22_9GAST</name>
<keyword evidence="1" id="KW-0812">Transmembrane</keyword>
<dbReference type="AlphaFoldDB" id="A0AAE0XW22"/>
<accession>A0AAE0XW22</accession>
<gene>
    <name evidence="2" type="ORF">RRG08_010967</name>
</gene>
<evidence type="ECO:0000256" key="1">
    <source>
        <dbReference type="SAM" id="Phobius"/>
    </source>
</evidence>
<proteinExistence type="predicted"/>
<sequence length="87" mass="9378">MTTTKPLAKMAHALTMPFLGYALAQWTHALTATMIYAFSTFDNGPCLAQWPNALTRSLPMTIALATMVHALPAATMTHGLATMARMP</sequence>
<organism evidence="2 3">
    <name type="scientific">Elysia crispata</name>
    <name type="common">lettuce slug</name>
    <dbReference type="NCBI Taxonomy" id="231223"/>
    <lineage>
        <taxon>Eukaryota</taxon>
        <taxon>Metazoa</taxon>
        <taxon>Spiralia</taxon>
        <taxon>Lophotrochozoa</taxon>
        <taxon>Mollusca</taxon>
        <taxon>Gastropoda</taxon>
        <taxon>Heterobranchia</taxon>
        <taxon>Euthyneura</taxon>
        <taxon>Panpulmonata</taxon>
        <taxon>Sacoglossa</taxon>
        <taxon>Placobranchoidea</taxon>
        <taxon>Plakobranchidae</taxon>
        <taxon>Elysia</taxon>
    </lineage>
</organism>
<feature type="transmembrane region" description="Helical" evidence="1">
    <location>
        <begin position="18"/>
        <end position="38"/>
    </location>
</feature>
<dbReference type="EMBL" id="JAWDGP010007458">
    <property type="protein sequence ID" value="KAK3717156.1"/>
    <property type="molecule type" value="Genomic_DNA"/>
</dbReference>